<name>A0A517RA71_9PLAN</name>
<dbReference type="EMBL" id="CP036269">
    <property type="protein sequence ID" value="QDT40794.1"/>
    <property type="molecule type" value="Genomic_DNA"/>
</dbReference>
<keyword evidence="2" id="KW-1185">Reference proteome</keyword>
<protein>
    <submittedName>
        <fullName evidence="1">Uncharacterized protein</fullName>
    </submittedName>
</protein>
<sequence>MLKFLTGNANRISVIPQSAGTLHKFLEQPAAPVVVLFGCCRVSSEPVNRLFDDPIYYTKLSR</sequence>
<reference evidence="1 2" key="1">
    <citation type="submission" date="2019-02" db="EMBL/GenBank/DDBJ databases">
        <title>Deep-cultivation of Planctomycetes and their phenomic and genomic characterization uncovers novel biology.</title>
        <authorList>
            <person name="Wiegand S."/>
            <person name="Jogler M."/>
            <person name="Boedeker C."/>
            <person name="Pinto D."/>
            <person name="Vollmers J."/>
            <person name="Rivas-Marin E."/>
            <person name="Kohn T."/>
            <person name="Peeters S.H."/>
            <person name="Heuer A."/>
            <person name="Rast P."/>
            <person name="Oberbeckmann S."/>
            <person name="Bunk B."/>
            <person name="Jeske O."/>
            <person name="Meyerdierks A."/>
            <person name="Storesund J.E."/>
            <person name="Kallscheuer N."/>
            <person name="Luecker S."/>
            <person name="Lage O.M."/>
            <person name="Pohl T."/>
            <person name="Merkel B.J."/>
            <person name="Hornburger P."/>
            <person name="Mueller R.-W."/>
            <person name="Bruemmer F."/>
            <person name="Labrenz M."/>
            <person name="Spormann A.M."/>
            <person name="Op den Camp H."/>
            <person name="Overmann J."/>
            <person name="Amann R."/>
            <person name="Jetten M.S.M."/>
            <person name="Mascher T."/>
            <person name="Medema M.H."/>
            <person name="Devos D.P."/>
            <person name="Kaster A.-K."/>
            <person name="Ovreas L."/>
            <person name="Rohde M."/>
            <person name="Galperin M.Y."/>
            <person name="Jogler C."/>
        </authorList>
    </citation>
    <scope>NUCLEOTIDE SEQUENCE [LARGE SCALE GENOMIC DNA]</scope>
    <source>
        <strain evidence="1 2">Pan241w</strain>
    </source>
</reference>
<dbReference type="Proteomes" id="UP000317171">
    <property type="component" value="Chromosome"/>
</dbReference>
<accession>A0A517RA71</accession>
<dbReference type="KEGG" id="gaz:Pan241w_08530"/>
<organism evidence="1 2">
    <name type="scientific">Gimesia alba</name>
    <dbReference type="NCBI Taxonomy" id="2527973"/>
    <lineage>
        <taxon>Bacteria</taxon>
        <taxon>Pseudomonadati</taxon>
        <taxon>Planctomycetota</taxon>
        <taxon>Planctomycetia</taxon>
        <taxon>Planctomycetales</taxon>
        <taxon>Planctomycetaceae</taxon>
        <taxon>Gimesia</taxon>
    </lineage>
</organism>
<proteinExistence type="predicted"/>
<gene>
    <name evidence="1" type="ORF">Pan241w_08530</name>
</gene>
<dbReference type="AlphaFoldDB" id="A0A517RA71"/>
<evidence type="ECO:0000313" key="1">
    <source>
        <dbReference type="EMBL" id="QDT40794.1"/>
    </source>
</evidence>
<evidence type="ECO:0000313" key="2">
    <source>
        <dbReference type="Proteomes" id="UP000317171"/>
    </source>
</evidence>